<dbReference type="GO" id="GO:0005886">
    <property type="term" value="C:plasma membrane"/>
    <property type="evidence" value="ECO:0007669"/>
    <property type="project" value="TreeGrafter"/>
</dbReference>
<dbReference type="GO" id="GO:0070086">
    <property type="term" value="P:ubiquitin-dependent endocytosis"/>
    <property type="evidence" value="ECO:0007669"/>
    <property type="project" value="TreeGrafter"/>
</dbReference>
<feature type="compositionally biased region" description="Low complexity" evidence="3">
    <location>
        <begin position="717"/>
        <end position="727"/>
    </location>
</feature>
<dbReference type="InterPro" id="IPR011022">
    <property type="entry name" value="Arrestin_C-like"/>
</dbReference>
<keyword evidence="4" id="KW-0812">Transmembrane</keyword>
<dbReference type="Pfam" id="PF00339">
    <property type="entry name" value="Arrestin_N"/>
    <property type="match status" value="1"/>
</dbReference>
<feature type="domain" description="Arrestin C-terminal-like" evidence="5">
    <location>
        <begin position="337"/>
        <end position="489"/>
    </location>
</feature>
<feature type="compositionally biased region" description="Low complexity" evidence="3">
    <location>
        <begin position="736"/>
        <end position="750"/>
    </location>
</feature>
<comment type="similarity">
    <text evidence="1">Belongs to the arrestin family.</text>
</comment>
<keyword evidence="7" id="KW-1185">Reference proteome</keyword>
<evidence type="ECO:0000259" key="5">
    <source>
        <dbReference type="SMART" id="SM01017"/>
    </source>
</evidence>
<dbReference type="InterPro" id="IPR050357">
    <property type="entry name" value="Arrestin_domain-protein"/>
</dbReference>
<dbReference type="PANTHER" id="PTHR11188">
    <property type="entry name" value="ARRESTIN DOMAIN CONTAINING PROTEIN"/>
    <property type="match status" value="1"/>
</dbReference>
<accession>A0A5M9JEY2</accession>
<evidence type="ECO:0000313" key="6">
    <source>
        <dbReference type="EMBL" id="KAA8565725.1"/>
    </source>
</evidence>
<dbReference type="Gene3D" id="2.60.40.640">
    <property type="match status" value="1"/>
</dbReference>
<keyword evidence="4" id="KW-1133">Transmembrane helix</keyword>
<dbReference type="GO" id="GO:0030674">
    <property type="term" value="F:protein-macromolecule adaptor activity"/>
    <property type="evidence" value="ECO:0007669"/>
    <property type="project" value="TreeGrafter"/>
</dbReference>
<feature type="compositionally biased region" description="Polar residues" evidence="3">
    <location>
        <begin position="633"/>
        <end position="643"/>
    </location>
</feature>
<dbReference type="Proteomes" id="UP000322873">
    <property type="component" value="Unassembled WGS sequence"/>
</dbReference>
<dbReference type="Pfam" id="PF02752">
    <property type="entry name" value="Arrestin_C"/>
    <property type="match status" value="1"/>
</dbReference>
<dbReference type="AlphaFoldDB" id="A0A5M9JEY2"/>
<evidence type="ECO:0000256" key="4">
    <source>
        <dbReference type="SAM" id="Phobius"/>
    </source>
</evidence>
<evidence type="ECO:0000256" key="1">
    <source>
        <dbReference type="ARBA" id="ARBA00005298"/>
    </source>
</evidence>
<organism evidence="6 7">
    <name type="scientific">Monilinia fructicola</name>
    <name type="common">Brown rot fungus</name>
    <name type="synonym">Ciboria fructicola</name>
    <dbReference type="NCBI Taxonomy" id="38448"/>
    <lineage>
        <taxon>Eukaryota</taxon>
        <taxon>Fungi</taxon>
        <taxon>Dikarya</taxon>
        <taxon>Ascomycota</taxon>
        <taxon>Pezizomycotina</taxon>
        <taxon>Leotiomycetes</taxon>
        <taxon>Helotiales</taxon>
        <taxon>Sclerotiniaceae</taxon>
        <taxon>Monilinia</taxon>
    </lineage>
</organism>
<dbReference type="GO" id="GO:0005829">
    <property type="term" value="C:cytosol"/>
    <property type="evidence" value="ECO:0007669"/>
    <property type="project" value="TreeGrafter"/>
</dbReference>
<dbReference type="SMART" id="SM01017">
    <property type="entry name" value="Arrestin_C"/>
    <property type="match status" value="1"/>
</dbReference>
<dbReference type="PANTHER" id="PTHR11188:SF17">
    <property type="entry name" value="FI21816P1"/>
    <property type="match status" value="1"/>
</dbReference>
<reference evidence="6 7" key="1">
    <citation type="submission" date="2019-06" db="EMBL/GenBank/DDBJ databases">
        <title>Genome Sequence of the Brown Rot Fungal Pathogen Monilinia fructicola.</title>
        <authorList>
            <person name="De Miccolis Angelini R.M."/>
            <person name="Landi L."/>
            <person name="Abate D."/>
            <person name="Pollastro S."/>
            <person name="Romanazzi G."/>
            <person name="Faretra F."/>
        </authorList>
    </citation>
    <scope>NUCLEOTIDE SEQUENCE [LARGE SCALE GENOMIC DNA]</scope>
    <source>
        <strain evidence="6 7">Mfrc123</strain>
    </source>
</reference>
<keyword evidence="4" id="KW-0472">Membrane</keyword>
<feature type="region of interest" description="Disordered" evidence="3">
    <location>
        <begin position="593"/>
        <end position="675"/>
    </location>
</feature>
<evidence type="ECO:0000256" key="2">
    <source>
        <dbReference type="ARBA" id="ARBA00038766"/>
    </source>
</evidence>
<comment type="caution">
    <text evidence="6">The sequence shown here is derived from an EMBL/GenBank/DDBJ whole genome shotgun (WGS) entry which is preliminary data.</text>
</comment>
<comment type="subunit">
    <text evidence="2">Interacts with hulA.</text>
</comment>
<feature type="transmembrane region" description="Helical" evidence="4">
    <location>
        <begin position="34"/>
        <end position="55"/>
    </location>
</feature>
<gene>
    <name evidence="6" type="ORF">EYC84_009565</name>
</gene>
<sequence>MIEVGGILDLDFEIRKREGSKDGQKRCSSFGISFSLNFYTFLFIYLIDICIFTGVQHSCREKRTIFTIPIPTHFLGDHFGKKLQILIRVEAQLFPDILSSLTPSSLPSSFTPSLLHSFTLSLTHPLTTFTASQQHYTQTKRSRDPPIEAMPSFFGGVTGRGVSTLFEIRLDEEIIVLRGGENEASSQLLKGSVVLCLPSSLKVEDVHLRMTGQLKVGWNDQRVTPTGVSNNRVDRTTEIFSHRWAPFVGGGGPGSSSKGLLLPAGNYEWPFELVIPGSMSESVEGLNDSHIIYKLKATVARGKLAYDLHAWKPVRIVRTLDPSALELAHAMTVENIWPNKIEYQLVIPQKAIVFGTVITIEMRFTSLLKGLKIGKIKCHLIEVQEFVLPGTSTTSDRYWKHSRDVDSWTFELNEEEHYQDMLDDSGQDGFKMTEYMPLPKRLSRCIQDVDVHGIKIRHKVKFNIALHNPDGHISELRATLPVTIFISPNMPLTAEGALVDQTPSSNTPSTAISAHAPPLYGDHVLDQLYADIDQTGFMTPMPQSGMNTPFYAQSRAGSSENLASMNSTPHPTGAVPPAALSSRLQNLNSTLNLGHRNSSFLRRYGGSGSGGNTPHPHDDHQQGGYFDSHHGPATSTIARSNPLSRRGSFNDDQQPDLAGTTMSSGHHTPEHLDYNEMGDLTKVPSYTTAIKTPVRGMSYTEALPNYETAVSAPPSPTLLASTSPSTPYEHPLDGGSSHSHSHSLSNSSSHSHAESHRHHGPGFLRRNPFSSMGFTPLHPPSQTSSTDGEERRRLSLLQRDRRSGWKVRFQHGFGAARFST</sequence>
<dbReference type="InterPro" id="IPR011021">
    <property type="entry name" value="Arrestin-like_N"/>
</dbReference>
<dbReference type="InterPro" id="IPR014752">
    <property type="entry name" value="Arrestin-like_C"/>
</dbReference>
<feature type="region of interest" description="Disordered" evidence="3">
    <location>
        <begin position="708"/>
        <end position="792"/>
    </location>
</feature>
<evidence type="ECO:0000313" key="7">
    <source>
        <dbReference type="Proteomes" id="UP000322873"/>
    </source>
</evidence>
<dbReference type="GO" id="GO:0031625">
    <property type="term" value="F:ubiquitin protein ligase binding"/>
    <property type="evidence" value="ECO:0007669"/>
    <property type="project" value="TreeGrafter"/>
</dbReference>
<proteinExistence type="inferred from homology"/>
<name>A0A5M9JEY2_MONFR</name>
<protein>
    <recommendedName>
        <fullName evidence="5">Arrestin C-terminal-like domain-containing protein</fullName>
    </recommendedName>
</protein>
<evidence type="ECO:0000256" key="3">
    <source>
        <dbReference type="SAM" id="MobiDB-lite"/>
    </source>
</evidence>
<dbReference type="InterPro" id="IPR014756">
    <property type="entry name" value="Ig_E-set"/>
</dbReference>
<dbReference type="EMBL" id="VICG01000013">
    <property type="protein sequence ID" value="KAA8565725.1"/>
    <property type="molecule type" value="Genomic_DNA"/>
</dbReference>
<dbReference type="SUPFAM" id="SSF81296">
    <property type="entry name" value="E set domains"/>
    <property type="match status" value="1"/>
</dbReference>
<dbReference type="VEuPathDB" id="FungiDB:MFRU_006g02840"/>